<evidence type="ECO:0000259" key="13">
    <source>
        <dbReference type="Pfam" id="PF08345"/>
    </source>
</evidence>
<keyword evidence="5 11" id="KW-0812">Transmembrane</keyword>
<dbReference type="PANTHER" id="PTHR30046:SF0">
    <property type="entry name" value="FLAGELLAR M-RING PROTEIN"/>
    <property type="match status" value="1"/>
</dbReference>
<dbReference type="InterPro" id="IPR006182">
    <property type="entry name" value="FliF_N_dom"/>
</dbReference>
<feature type="domain" description="Flagellar M-ring C-terminal" evidence="13">
    <location>
        <begin position="276"/>
        <end position="440"/>
    </location>
</feature>
<dbReference type="InterPro" id="IPR013556">
    <property type="entry name" value="Flag_M-ring_C"/>
</dbReference>
<dbReference type="GO" id="GO:0009431">
    <property type="term" value="C:bacterial-type flagellum basal body, MS ring"/>
    <property type="evidence" value="ECO:0007669"/>
    <property type="project" value="InterPro"/>
</dbReference>
<evidence type="ECO:0000256" key="6">
    <source>
        <dbReference type="ARBA" id="ARBA00022989"/>
    </source>
</evidence>
<dbReference type="AlphaFoldDB" id="A0A1H4JGN2"/>
<dbReference type="Pfam" id="PF08345">
    <property type="entry name" value="YscJ_FliF_C"/>
    <property type="match status" value="1"/>
</dbReference>
<keyword evidence="8 9" id="KW-0975">Bacterial flagellum</keyword>
<proteinExistence type="inferred from homology"/>
<comment type="similarity">
    <text evidence="3 9">Belongs to the FliF family.</text>
</comment>
<organism evidence="14 15">
    <name type="scientific">Nitratireductor aquibiodomus</name>
    <dbReference type="NCBI Taxonomy" id="204799"/>
    <lineage>
        <taxon>Bacteria</taxon>
        <taxon>Pseudomonadati</taxon>
        <taxon>Pseudomonadota</taxon>
        <taxon>Alphaproteobacteria</taxon>
        <taxon>Hyphomicrobiales</taxon>
        <taxon>Phyllobacteriaceae</taxon>
        <taxon>Nitratireductor</taxon>
    </lineage>
</organism>
<evidence type="ECO:0000256" key="1">
    <source>
        <dbReference type="ARBA" id="ARBA00004117"/>
    </source>
</evidence>
<dbReference type="Pfam" id="PF01514">
    <property type="entry name" value="YscJ_FliF"/>
    <property type="match status" value="1"/>
</dbReference>
<keyword evidence="14" id="KW-0282">Flagellum</keyword>
<dbReference type="EMBL" id="FNSL01000001">
    <property type="protein sequence ID" value="SEB45519.1"/>
    <property type="molecule type" value="Genomic_DNA"/>
</dbReference>
<evidence type="ECO:0000256" key="8">
    <source>
        <dbReference type="ARBA" id="ARBA00023143"/>
    </source>
</evidence>
<evidence type="ECO:0000256" key="7">
    <source>
        <dbReference type="ARBA" id="ARBA00023136"/>
    </source>
</evidence>
<keyword evidence="4" id="KW-1003">Cell membrane</keyword>
<keyword evidence="15" id="KW-1185">Reference proteome</keyword>
<evidence type="ECO:0000313" key="14">
    <source>
        <dbReference type="EMBL" id="SEB45519.1"/>
    </source>
</evidence>
<evidence type="ECO:0000256" key="2">
    <source>
        <dbReference type="ARBA" id="ARBA00004651"/>
    </source>
</evidence>
<dbReference type="GO" id="GO:0071973">
    <property type="term" value="P:bacterial-type flagellum-dependent cell motility"/>
    <property type="evidence" value="ECO:0007669"/>
    <property type="project" value="InterPro"/>
</dbReference>
<evidence type="ECO:0000256" key="3">
    <source>
        <dbReference type="ARBA" id="ARBA00007971"/>
    </source>
</evidence>
<reference evidence="15" key="1">
    <citation type="submission" date="2016-10" db="EMBL/GenBank/DDBJ databases">
        <authorList>
            <person name="Varghese N."/>
            <person name="Submissions S."/>
        </authorList>
    </citation>
    <scope>NUCLEOTIDE SEQUENCE [LARGE SCALE GENOMIC DNA]</scope>
    <source>
        <strain evidence="15">ES.061</strain>
    </source>
</reference>
<evidence type="ECO:0000256" key="10">
    <source>
        <dbReference type="SAM" id="MobiDB-lite"/>
    </source>
</evidence>
<feature type="domain" description="Flagellar M-ring N-terminal" evidence="12">
    <location>
        <begin position="71"/>
        <end position="244"/>
    </location>
</feature>
<evidence type="ECO:0000313" key="15">
    <source>
        <dbReference type="Proteomes" id="UP000199064"/>
    </source>
</evidence>
<protein>
    <recommendedName>
        <fullName evidence="9">Flagellar M-ring protein</fullName>
    </recommendedName>
</protein>
<accession>A0A1H4JGN2</accession>
<feature type="transmembrane region" description="Helical" evidence="11">
    <location>
        <begin position="465"/>
        <end position="483"/>
    </location>
</feature>
<evidence type="ECO:0000256" key="5">
    <source>
        <dbReference type="ARBA" id="ARBA00022692"/>
    </source>
</evidence>
<dbReference type="NCBIfam" id="TIGR00206">
    <property type="entry name" value="fliF"/>
    <property type="match status" value="1"/>
</dbReference>
<keyword evidence="6 11" id="KW-1133">Transmembrane helix</keyword>
<comment type="function">
    <text evidence="9">The M ring may be actively involved in energy transduction.</text>
</comment>
<dbReference type="Gene3D" id="3.30.300.30">
    <property type="match status" value="1"/>
</dbReference>
<dbReference type="InterPro" id="IPR000067">
    <property type="entry name" value="FlgMring_FliF"/>
</dbReference>
<keyword evidence="14" id="KW-0966">Cell projection</keyword>
<keyword evidence="7 11" id="KW-0472">Membrane</keyword>
<feature type="compositionally biased region" description="Polar residues" evidence="10">
    <location>
        <begin position="322"/>
        <end position="337"/>
    </location>
</feature>
<feature type="transmembrane region" description="Helical" evidence="11">
    <location>
        <begin position="49"/>
        <end position="70"/>
    </location>
</feature>
<dbReference type="PIRSF" id="PIRSF004862">
    <property type="entry name" value="FliF"/>
    <property type="match status" value="1"/>
</dbReference>
<feature type="region of interest" description="Disordered" evidence="10">
    <location>
        <begin position="315"/>
        <end position="364"/>
    </location>
</feature>
<feature type="compositionally biased region" description="Basic and acidic residues" evidence="10">
    <location>
        <begin position="352"/>
        <end position="362"/>
    </location>
</feature>
<comment type="subcellular location">
    <subcellularLocation>
        <location evidence="1 9">Bacterial flagellum basal body</location>
    </subcellularLocation>
    <subcellularLocation>
        <location evidence="2">Cell membrane</location>
        <topology evidence="2">Multi-pass membrane protein</topology>
    </subcellularLocation>
</comment>
<keyword evidence="14" id="KW-0969">Cilium</keyword>
<dbReference type="PRINTS" id="PR01009">
    <property type="entry name" value="FLGMRINGFLIF"/>
</dbReference>
<dbReference type="PANTHER" id="PTHR30046">
    <property type="entry name" value="FLAGELLAR M-RING PROTEIN"/>
    <property type="match status" value="1"/>
</dbReference>
<dbReference type="Proteomes" id="UP000199064">
    <property type="component" value="Unassembled WGS sequence"/>
</dbReference>
<evidence type="ECO:0000256" key="9">
    <source>
        <dbReference type="PIRNR" id="PIRNR004862"/>
    </source>
</evidence>
<evidence type="ECO:0000259" key="12">
    <source>
        <dbReference type="Pfam" id="PF01514"/>
    </source>
</evidence>
<dbReference type="GO" id="GO:0005886">
    <property type="term" value="C:plasma membrane"/>
    <property type="evidence" value="ECO:0007669"/>
    <property type="project" value="UniProtKB-SubCell"/>
</dbReference>
<dbReference type="InterPro" id="IPR043427">
    <property type="entry name" value="YscJ/FliF"/>
</dbReference>
<evidence type="ECO:0000256" key="4">
    <source>
        <dbReference type="ARBA" id="ARBA00022475"/>
    </source>
</evidence>
<evidence type="ECO:0000256" key="11">
    <source>
        <dbReference type="SAM" id="Phobius"/>
    </source>
</evidence>
<gene>
    <name evidence="14" type="ORF">SAMN05216452_1370</name>
</gene>
<dbReference type="GO" id="GO:0003774">
    <property type="term" value="F:cytoskeletal motor activity"/>
    <property type="evidence" value="ECO:0007669"/>
    <property type="project" value="InterPro"/>
</dbReference>
<dbReference type="InterPro" id="IPR045851">
    <property type="entry name" value="AMP-bd_C_sf"/>
</dbReference>
<name>A0A1H4JGN2_9HYPH</name>
<sequence length="575" mass="62203">MGPHCGLISFSHKLRRLVSRSEFVWEHWALPEQIQTVVENLKSLGPRRLALLGGMLALVMAVIVAGAAYLNRPAYETLYVGLERSDVNQIGLVLGEAGIGFDVISDGTAVLVPAGKTAQARMLLAEKGLPSSTNAGYELFDNVGSLGLTTFMQQVTRVRALEGEIARTIQSLAGIKAARVHIVMQERGTFRTEERQPSASVVIRASSLDATNAASSIRYLVSAAVPGLDAEKVTVLDSTGTLLAAGDDPSNSTAQRSIGVERTVENQIEQNIRRALAPYLGPDNFRASVKADVNTDARQIEEVIYDPKSRVERSVQVVRSSDSANRETAIQPTSVAQNLPEDDTAATAGPKSSEESERREETTNYELNTKRIATTSNGYSVDKMSIAVVVNQARIMEILGPNATPEQIGERIADIQNVVASATGFNETRGDVINVSSVEFIDGLDGTPMPEPGILDAVGQHTGTLINAAAFILVAFLVTWFGLKPIGTNLMRPAIAQDPASGEAQRALPNHEEEQARLMDGAYSDPEFEEDDTYGTHRLKIRPAPQERLARMVDLNEERTAHILRKWARAEAEAG</sequence>